<dbReference type="AlphaFoldDB" id="A0A9X1MNQ8"/>
<dbReference type="EMBL" id="JAJKFT010000010">
    <property type="protein sequence ID" value="MCC9630024.1"/>
    <property type="molecule type" value="Genomic_DNA"/>
</dbReference>
<reference evidence="1" key="1">
    <citation type="submission" date="2021-11" db="EMBL/GenBank/DDBJ databases">
        <title>Genome sequence.</title>
        <authorList>
            <person name="Sun Q."/>
        </authorList>
    </citation>
    <scope>NUCLEOTIDE SEQUENCE</scope>
    <source>
        <strain evidence="1">JC732</strain>
    </source>
</reference>
<dbReference type="SUPFAM" id="SSF109854">
    <property type="entry name" value="DinB/YfiT-like putative metalloenzymes"/>
    <property type="match status" value="1"/>
</dbReference>
<proteinExistence type="predicted"/>
<protein>
    <submittedName>
        <fullName evidence="1">DinB family protein</fullName>
    </submittedName>
</protein>
<dbReference type="Proteomes" id="UP001139103">
    <property type="component" value="Unassembled WGS sequence"/>
</dbReference>
<gene>
    <name evidence="1" type="ORF">LOC68_16655</name>
</gene>
<dbReference type="Gene3D" id="1.20.120.450">
    <property type="entry name" value="dinb family like domain"/>
    <property type="match status" value="1"/>
</dbReference>
<evidence type="ECO:0000313" key="1">
    <source>
        <dbReference type="EMBL" id="MCC9630024.1"/>
    </source>
</evidence>
<name>A0A9X1MNQ8_9BACT</name>
<keyword evidence="2" id="KW-1185">Reference proteome</keyword>
<organism evidence="1 2">
    <name type="scientific">Blastopirellula sediminis</name>
    <dbReference type="NCBI Taxonomy" id="2894196"/>
    <lineage>
        <taxon>Bacteria</taxon>
        <taxon>Pseudomonadati</taxon>
        <taxon>Planctomycetota</taxon>
        <taxon>Planctomycetia</taxon>
        <taxon>Pirellulales</taxon>
        <taxon>Pirellulaceae</taxon>
        <taxon>Blastopirellula</taxon>
    </lineage>
</organism>
<dbReference type="InterPro" id="IPR034660">
    <property type="entry name" value="DinB/YfiT-like"/>
</dbReference>
<sequence>MPMLKTMKSLLIGQYEASLWMLHRCIEQCPDEGWNQPVANLQFCQAAFHALFFTDYYLCAAPAELREQLFHQQHADDFRDYEELEPRIQRLTYERAFLRRYLDHCRAKANGVINQESAEILFAPCAFPPKTFSRAELHVYNIRHIQHHAAQLSLRLRLSFDDDIAWLGTGWKEA</sequence>
<accession>A0A9X1MNQ8</accession>
<evidence type="ECO:0000313" key="2">
    <source>
        <dbReference type="Proteomes" id="UP001139103"/>
    </source>
</evidence>
<dbReference type="RefSeq" id="WP_230220808.1">
    <property type="nucleotide sequence ID" value="NZ_JAJKFT010000010.1"/>
</dbReference>
<comment type="caution">
    <text evidence="1">The sequence shown here is derived from an EMBL/GenBank/DDBJ whole genome shotgun (WGS) entry which is preliminary data.</text>
</comment>